<dbReference type="EMBL" id="FUZQ01000008">
    <property type="protein sequence ID" value="SKC80744.1"/>
    <property type="molecule type" value="Genomic_DNA"/>
</dbReference>
<dbReference type="Proteomes" id="UP000189777">
    <property type="component" value="Unassembled WGS sequence"/>
</dbReference>
<dbReference type="Gene3D" id="1.10.10.10">
    <property type="entry name" value="Winged helix-like DNA-binding domain superfamily/Winged helix DNA-binding domain"/>
    <property type="match status" value="1"/>
</dbReference>
<dbReference type="SMART" id="SM00420">
    <property type="entry name" value="HTH_DEOR"/>
    <property type="match status" value="1"/>
</dbReference>
<dbReference type="STRING" id="526729.SAMN04324258_4076"/>
<dbReference type="PROSITE" id="PS51000">
    <property type="entry name" value="HTH_DEOR_2"/>
    <property type="match status" value="1"/>
</dbReference>
<dbReference type="Pfam" id="PF08220">
    <property type="entry name" value="HTH_DeoR"/>
    <property type="match status" value="1"/>
</dbReference>
<reference evidence="5 6" key="1">
    <citation type="submission" date="2017-02" db="EMBL/GenBank/DDBJ databases">
        <authorList>
            <person name="Peterson S.W."/>
        </authorList>
    </citation>
    <scope>NUCLEOTIDE SEQUENCE [LARGE SCALE GENOMIC DNA]</scope>
    <source>
        <strain evidence="5 6">DSM 21481</strain>
    </source>
</reference>
<dbReference type="InterPro" id="IPR001034">
    <property type="entry name" value="DeoR_HTH"/>
</dbReference>
<sequence length="289" mass="30522">MGRGPGRDGAGGTLRDRLCRGSKGVRVLVSERRSRIVAEVRRRGAASVTELAEELGVSGMTVRRDIEALADAGELDRVRGGATTRGDAGGTQERGFASRAQQQVEAKLAIARRAAQLVEPGMAVGLSGGTTAWVLAQELRAVPDLTVVTNSLPVAEVFRRPDRSDEPYTQSVVLTGGVRTPSDALVGPVAVRSLEHLHLDVAFLGVHGVDLHAGLTTPNLLEAETDRALLAAGQDAVVLADHTKWGVVGLTTIVDLHEVERLVTDDGLDADARELLEAHVGELWVVPVA</sequence>
<dbReference type="InterPro" id="IPR036390">
    <property type="entry name" value="WH_DNA-bd_sf"/>
</dbReference>
<dbReference type="InterPro" id="IPR014036">
    <property type="entry name" value="DeoR-like_C"/>
</dbReference>
<dbReference type="PANTHER" id="PTHR30363:SF44">
    <property type="entry name" value="AGA OPERON TRANSCRIPTIONAL REPRESSOR-RELATED"/>
    <property type="match status" value="1"/>
</dbReference>
<dbReference type="SUPFAM" id="SSF100950">
    <property type="entry name" value="NagB/RpiA/CoA transferase-like"/>
    <property type="match status" value="1"/>
</dbReference>
<keyword evidence="2" id="KW-0238">DNA-binding</keyword>
<evidence type="ECO:0000259" key="4">
    <source>
        <dbReference type="PROSITE" id="PS51000"/>
    </source>
</evidence>
<evidence type="ECO:0000256" key="2">
    <source>
        <dbReference type="ARBA" id="ARBA00023125"/>
    </source>
</evidence>
<evidence type="ECO:0000313" key="6">
    <source>
        <dbReference type="Proteomes" id="UP000189777"/>
    </source>
</evidence>
<accession>A0A1T5LY32</accession>
<dbReference type="InterPro" id="IPR037171">
    <property type="entry name" value="NagB/RpiA_transferase-like"/>
</dbReference>
<gene>
    <name evidence="5" type="ORF">SAMN04324258_4076</name>
</gene>
<feature type="domain" description="HTH deoR-type" evidence="4">
    <location>
        <begin position="29"/>
        <end position="84"/>
    </location>
</feature>
<evidence type="ECO:0000256" key="1">
    <source>
        <dbReference type="ARBA" id="ARBA00023015"/>
    </source>
</evidence>
<dbReference type="GO" id="GO:0003677">
    <property type="term" value="F:DNA binding"/>
    <property type="evidence" value="ECO:0007669"/>
    <property type="project" value="UniProtKB-KW"/>
</dbReference>
<keyword evidence="1" id="KW-0805">Transcription regulation</keyword>
<evidence type="ECO:0000256" key="3">
    <source>
        <dbReference type="ARBA" id="ARBA00023163"/>
    </source>
</evidence>
<organism evidence="5 6">
    <name type="scientific">Krasilnikoviella flava</name>
    <dbReference type="NCBI Taxonomy" id="526729"/>
    <lineage>
        <taxon>Bacteria</taxon>
        <taxon>Bacillati</taxon>
        <taxon>Actinomycetota</taxon>
        <taxon>Actinomycetes</taxon>
        <taxon>Micrococcales</taxon>
        <taxon>Promicromonosporaceae</taxon>
        <taxon>Krasilnikoviella</taxon>
    </lineage>
</organism>
<dbReference type="Pfam" id="PF00455">
    <property type="entry name" value="DeoRC"/>
    <property type="match status" value="1"/>
</dbReference>
<dbReference type="GO" id="GO:0003700">
    <property type="term" value="F:DNA-binding transcription factor activity"/>
    <property type="evidence" value="ECO:0007669"/>
    <property type="project" value="InterPro"/>
</dbReference>
<name>A0A1T5LY32_9MICO</name>
<dbReference type="InterPro" id="IPR036388">
    <property type="entry name" value="WH-like_DNA-bd_sf"/>
</dbReference>
<dbReference type="SUPFAM" id="SSF46785">
    <property type="entry name" value="Winged helix' DNA-binding domain"/>
    <property type="match status" value="1"/>
</dbReference>
<proteinExistence type="predicted"/>
<dbReference type="InterPro" id="IPR018356">
    <property type="entry name" value="Tscrpt_reg_HTH_DeoR_CS"/>
</dbReference>
<protein>
    <submittedName>
        <fullName evidence="5">Transcriptional regulator, DeoR family</fullName>
    </submittedName>
</protein>
<keyword evidence="3" id="KW-0804">Transcription</keyword>
<dbReference type="PANTHER" id="PTHR30363">
    <property type="entry name" value="HTH-TYPE TRANSCRIPTIONAL REGULATOR SRLR-RELATED"/>
    <property type="match status" value="1"/>
</dbReference>
<dbReference type="PROSITE" id="PS00894">
    <property type="entry name" value="HTH_DEOR_1"/>
    <property type="match status" value="1"/>
</dbReference>
<dbReference type="AlphaFoldDB" id="A0A1T5LY32"/>
<dbReference type="InterPro" id="IPR050313">
    <property type="entry name" value="Carb_Metab_HTH_regulators"/>
</dbReference>
<dbReference type="SMART" id="SM01134">
    <property type="entry name" value="DeoRC"/>
    <property type="match status" value="1"/>
</dbReference>
<dbReference type="Gene3D" id="3.40.50.1360">
    <property type="match status" value="1"/>
</dbReference>
<dbReference type="PRINTS" id="PR00037">
    <property type="entry name" value="HTHLACR"/>
</dbReference>
<keyword evidence="6" id="KW-1185">Reference proteome</keyword>
<evidence type="ECO:0000313" key="5">
    <source>
        <dbReference type="EMBL" id="SKC80744.1"/>
    </source>
</evidence>